<feature type="region of interest" description="Disordered" evidence="6">
    <location>
        <begin position="559"/>
        <end position="623"/>
    </location>
</feature>
<feature type="compositionally biased region" description="Polar residues" evidence="6">
    <location>
        <begin position="48"/>
        <end position="57"/>
    </location>
</feature>
<dbReference type="PANTHER" id="PTHR11042">
    <property type="entry name" value="EUKARYOTIC TRANSLATION INITIATION FACTOR 2-ALPHA KINASE EIF2-ALPHA KINASE -RELATED"/>
    <property type="match status" value="1"/>
</dbReference>
<feature type="region of interest" description="Disordered" evidence="6">
    <location>
        <begin position="75"/>
        <end position="119"/>
    </location>
</feature>
<feature type="region of interest" description="Disordered" evidence="6">
    <location>
        <begin position="430"/>
        <end position="541"/>
    </location>
</feature>
<dbReference type="EMBL" id="SDIL01000160">
    <property type="protein sequence ID" value="RXK35076.1"/>
    <property type="molecule type" value="Genomic_DNA"/>
</dbReference>
<protein>
    <submittedName>
        <fullName evidence="8">Serine/threonine protein kinase</fullName>
    </submittedName>
</protein>
<keyword evidence="3 8" id="KW-0418">Kinase</keyword>
<dbReference type="Proteomes" id="UP000289152">
    <property type="component" value="Unassembled WGS sequence"/>
</dbReference>
<feature type="compositionally biased region" description="Basic and acidic residues" evidence="6">
    <location>
        <begin position="559"/>
        <end position="569"/>
    </location>
</feature>
<comment type="caution">
    <text evidence="8">The sequence shown here is derived from an EMBL/GenBank/DDBJ whole genome shotgun (WGS) entry which is preliminary data.</text>
</comment>
<dbReference type="GO" id="GO:0005737">
    <property type="term" value="C:cytoplasm"/>
    <property type="evidence" value="ECO:0007669"/>
    <property type="project" value="TreeGrafter"/>
</dbReference>
<feature type="region of interest" description="Disordered" evidence="6">
    <location>
        <begin position="144"/>
        <end position="178"/>
    </location>
</feature>
<dbReference type="GO" id="GO:0004674">
    <property type="term" value="F:protein serine/threonine kinase activity"/>
    <property type="evidence" value="ECO:0007669"/>
    <property type="project" value="UniProtKB-KW"/>
</dbReference>
<feature type="region of interest" description="Disordered" evidence="6">
    <location>
        <begin position="853"/>
        <end position="880"/>
    </location>
</feature>
<dbReference type="PROSITE" id="PS00108">
    <property type="entry name" value="PROTEIN_KINASE_ST"/>
    <property type="match status" value="1"/>
</dbReference>
<dbReference type="PROSITE" id="PS50011">
    <property type="entry name" value="PROTEIN_KINASE_DOM"/>
    <property type="match status" value="1"/>
</dbReference>
<dbReference type="GO" id="GO:0004713">
    <property type="term" value="F:protein tyrosine kinase activity"/>
    <property type="evidence" value="ECO:0007669"/>
    <property type="project" value="TreeGrafter"/>
</dbReference>
<dbReference type="PANTHER" id="PTHR11042:SF190">
    <property type="entry name" value="MITOSIS INHIBITOR PROTEIN KINASE MIK1"/>
    <property type="match status" value="1"/>
</dbReference>
<dbReference type="VEuPathDB" id="FungiDB:TREMEDRAFT_59362"/>
<feature type="region of interest" description="Disordered" evidence="6">
    <location>
        <begin position="910"/>
        <end position="969"/>
    </location>
</feature>
<evidence type="ECO:0000256" key="1">
    <source>
        <dbReference type="ARBA" id="ARBA00022679"/>
    </source>
</evidence>
<feature type="compositionally biased region" description="Low complexity" evidence="6">
    <location>
        <begin position="169"/>
        <end position="178"/>
    </location>
</feature>
<dbReference type="InParanoid" id="A0A4Q1BBG5"/>
<evidence type="ECO:0000256" key="5">
    <source>
        <dbReference type="ARBA" id="ARBA00037982"/>
    </source>
</evidence>
<dbReference type="AlphaFoldDB" id="A0A4Q1BBG5"/>
<evidence type="ECO:0000256" key="6">
    <source>
        <dbReference type="SAM" id="MobiDB-lite"/>
    </source>
</evidence>
<dbReference type="OMA" id="EWVHGKG"/>
<feature type="compositionally biased region" description="Low complexity" evidence="6">
    <location>
        <begin position="144"/>
        <end position="153"/>
    </location>
</feature>
<keyword evidence="8" id="KW-0723">Serine/threonine-protein kinase</keyword>
<dbReference type="Pfam" id="PF00069">
    <property type="entry name" value="Pkinase"/>
    <property type="match status" value="1"/>
</dbReference>
<dbReference type="STRING" id="5217.A0A4Q1BBG5"/>
<accession>A0A4Q1BBG5</accession>
<feature type="compositionally biased region" description="Basic and acidic residues" evidence="6">
    <location>
        <begin position="522"/>
        <end position="531"/>
    </location>
</feature>
<organism evidence="8 9">
    <name type="scientific">Tremella mesenterica</name>
    <name type="common">Jelly fungus</name>
    <dbReference type="NCBI Taxonomy" id="5217"/>
    <lineage>
        <taxon>Eukaryota</taxon>
        <taxon>Fungi</taxon>
        <taxon>Dikarya</taxon>
        <taxon>Basidiomycota</taxon>
        <taxon>Agaricomycotina</taxon>
        <taxon>Tremellomycetes</taxon>
        <taxon>Tremellales</taxon>
        <taxon>Tremellaceae</taxon>
        <taxon>Tremella</taxon>
    </lineage>
</organism>
<feature type="compositionally biased region" description="Low complexity" evidence="6">
    <location>
        <begin position="447"/>
        <end position="477"/>
    </location>
</feature>
<dbReference type="SMART" id="SM00220">
    <property type="entry name" value="S_TKc"/>
    <property type="match status" value="1"/>
</dbReference>
<feature type="compositionally biased region" description="Basic and acidic residues" evidence="6">
    <location>
        <begin position="353"/>
        <end position="387"/>
    </location>
</feature>
<dbReference type="OrthoDB" id="4062651at2759"/>
<name>A0A4Q1BBG5_TREME</name>
<feature type="compositionally biased region" description="Low complexity" evidence="6">
    <location>
        <begin position="230"/>
        <end position="247"/>
    </location>
</feature>
<evidence type="ECO:0000313" key="9">
    <source>
        <dbReference type="Proteomes" id="UP000289152"/>
    </source>
</evidence>
<feature type="compositionally biased region" description="Polar residues" evidence="6">
    <location>
        <begin position="80"/>
        <end position="100"/>
    </location>
</feature>
<dbReference type="Gene3D" id="1.10.510.10">
    <property type="entry name" value="Transferase(Phosphotransferase) domain 1"/>
    <property type="match status" value="1"/>
</dbReference>
<feature type="compositionally biased region" description="Polar residues" evidence="6">
    <location>
        <begin position="929"/>
        <end position="940"/>
    </location>
</feature>
<feature type="region of interest" description="Disordered" evidence="6">
    <location>
        <begin position="230"/>
        <end position="284"/>
    </location>
</feature>
<keyword evidence="2" id="KW-0547">Nucleotide-binding</keyword>
<keyword evidence="1" id="KW-0808">Transferase</keyword>
<evidence type="ECO:0000259" key="7">
    <source>
        <dbReference type="PROSITE" id="PS50011"/>
    </source>
</evidence>
<evidence type="ECO:0000256" key="3">
    <source>
        <dbReference type="ARBA" id="ARBA00022777"/>
    </source>
</evidence>
<dbReference type="GO" id="GO:0110031">
    <property type="term" value="P:negative regulation of G2/MI transition of meiotic cell cycle"/>
    <property type="evidence" value="ECO:0007669"/>
    <property type="project" value="TreeGrafter"/>
</dbReference>
<feature type="region of interest" description="Disordered" evidence="6">
    <location>
        <begin position="330"/>
        <end position="392"/>
    </location>
</feature>
<dbReference type="InterPro" id="IPR000719">
    <property type="entry name" value="Prot_kinase_dom"/>
</dbReference>
<proteinExistence type="inferred from homology"/>
<feature type="region of interest" description="Disordered" evidence="6">
    <location>
        <begin position="1"/>
        <end position="58"/>
    </location>
</feature>
<reference evidence="8 9" key="1">
    <citation type="submission" date="2016-06" db="EMBL/GenBank/DDBJ databases">
        <title>Evolution of pathogenesis and genome organization in the Tremellales.</title>
        <authorList>
            <person name="Cuomo C."/>
            <person name="Litvintseva A."/>
            <person name="Heitman J."/>
            <person name="Chen Y."/>
            <person name="Sun S."/>
            <person name="Springer D."/>
            <person name="Dromer F."/>
            <person name="Young S."/>
            <person name="Zeng Q."/>
            <person name="Chapman S."/>
            <person name="Gujja S."/>
            <person name="Saif S."/>
            <person name="Birren B."/>
        </authorList>
    </citation>
    <scope>NUCLEOTIDE SEQUENCE [LARGE SCALE GENOMIC DNA]</scope>
    <source>
        <strain evidence="8 9">ATCC 28783</strain>
    </source>
</reference>
<feature type="compositionally biased region" description="Polar residues" evidence="6">
    <location>
        <begin position="1"/>
        <end position="16"/>
    </location>
</feature>
<dbReference type="InterPro" id="IPR008271">
    <property type="entry name" value="Ser/Thr_kinase_AS"/>
</dbReference>
<keyword evidence="4" id="KW-0067">ATP-binding</keyword>
<gene>
    <name evidence="8" type="ORF">M231_07663</name>
</gene>
<dbReference type="SUPFAM" id="SSF56112">
    <property type="entry name" value="Protein kinase-like (PK-like)"/>
    <property type="match status" value="1"/>
</dbReference>
<keyword evidence="9" id="KW-1185">Reference proteome</keyword>
<feature type="compositionally biased region" description="Low complexity" evidence="6">
    <location>
        <begin position="910"/>
        <end position="921"/>
    </location>
</feature>
<feature type="compositionally biased region" description="Basic and acidic residues" evidence="6">
    <location>
        <begin position="594"/>
        <end position="606"/>
    </location>
</feature>
<comment type="similarity">
    <text evidence="5">Belongs to the protein kinase superfamily. Ser/Thr protein kinase family. GCN2 subfamily.</text>
</comment>
<evidence type="ECO:0000256" key="4">
    <source>
        <dbReference type="ARBA" id="ARBA00022840"/>
    </source>
</evidence>
<dbReference type="InterPro" id="IPR011009">
    <property type="entry name" value="Kinase-like_dom_sf"/>
</dbReference>
<evidence type="ECO:0000256" key="2">
    <source>
        <dbReference type="ARBA" id="ARBA00022741"/>
    </source>
</evidence>
<feature type="compositionally biased region" description="Low complexity" evidence="6">
    <location>
        <begin position="101"/>
        <end position="119"/>
    </location>
</feature>
<dbReference type="InterPro" id="IPR050339">
    <property type="entry name" value="CC_SR_Kinase"/>
</dbReference>
<dbReference type="GO" id="GO:0005524">
    <property type="term" value="F:ATP binding"/>
    <property type="evidence" value="ECO:0007669"/>
    <property type="project" value="UniProtKB-KW"/>
</dbReference>
<feature type="compositionally biased region" description="Polar residues" evidence="6">
    <location>
        <begin position="154"/>
        <end position="163"/>
    </location>
</feature>
<feature type="compositionally biased region" description="Low complexity" evidence="6">
    <location>
        <begin position="206"/>
        <end position="216"/>
    </location>
</feature>
<sequence>MQSQNEPGGNNNSSRNDLFDLSWKPDVPPPKPLPNISTPNLSQPPTPGNKGSISSIRSLRDKARWRGLEQDDFGLVFPKESNSPRQPPILTSSTSSNLPHTSPSTPFVSTIPSSSSSFLPSLSQTNVLPTYSSDFTPTSTLDLTSTPSFPSFSNTDTNGQAQSDLGIGSSSSSTTTTNLNLNLSSTTLLHKQSTESNSQINYSSGSPRTSSFFDVSSSFPSPLPSPLILSRASSSSTNNINTNNNSLRSDRREPPPALSPLHQSPTLPGGGPGWQPPRPKGSENVKLRLINNPSYLLGEGRYASVFLASYSRVNKSDPLVRRSKERLTFNGRVNEKQENGKGANLENGQTPQETRDGTVDLSPNKDSDTGVEIRKPTEKEEEKEREINPSGDGYIGGKWKLCAAKILSPDRESQTMGLREAFFLSRLTAETSPSTTSRKLGNGIRASSPLRSRFSSSISSTPSTPGTPGTPSTPDITKSTSSPFDTLGIPGLPKVSQSLRLNDPGDHSSHEETIHGRTSHINGEKEVDNTHQFENPNKWKSPDKGKVYIIKLLAVKEDQETKQRPDKVHGRSTSDMIDLSRSPSRHRATTLQRGDPRDPRLLRLEGDNGLSSSPSMPSLADAARNQTGHTPARLVLLLEYASLGTLDRLLRTSPDLVGRQLWERWARQGAEALEWVHGKGVAHADVKPGNILLTSALDIRLSDFGSSLLIHPSHPPTDGLGLGTLPFSPPELVDPSESFSFPVDIFAFGATLYQCLTGREPYRGMRSVEMMHHVRQGDLWVWEERTRLGLETSHGPGISPYPSAWRTEVESGGIKRAGSLRLPKGRNPVNLNNILNVDAVVFGRPKLSRMSSAESLRASEDVVDSQRSSDSPGGLKSWTNWIKNSSISSSSSTSSSDPIDLLLVETDDISIPTTPTSTSKPVSRKTSLRAPQSRRTTMSSPLAHAPSPDLPQGEVNEPYEDGSPSMPFLNGEERVSEEVRQMLKEMLSPRAGHRPSAEEVVRRWEELGVGEE</sequence>
<dbReference type="GO" id="GO:0005634">
    <property type="term" value="C:nucleus"/>
    <property type="evidence" value="ECO:0007669"/>
    <property type="project" value="TreeGrafter"/>
</dbReference>
<feature type="domain" description="Protein kinase" evidence="7">
    <location>
        <begin position="481"/>
        <end position="1007"/>
    </location>
</feature>
<evidence type="ECO:0000313" key="8">
    <source>
        <dbReference type="EMBL" id="RXK35076.1"/>
    </source>
</evidence>
<feature type="compositionally biased region" description="Polar residues" evidence="6">
    <location>
        <begin position="190"/>
        <end position="205"/>
    </location>
</feature>
<feature type="region of interest" description="Disordered" evidence="6">
    <location>
        <begin position="190"/>
        <end position="216"/>
    </location>
</feature>
<feature type="compositionally biased region" description="Basic and acidic residues" evidence="6">
    <location>
        <begin position="503"/>
        <end position="515"/>
    </location>
</feature>
<feature type="compositionally biased region" description="Polar residues" evidence="6">
    <location>
        <begin position="430"/>
        <end position="439"/>
    </location>
</feature>
<feature type="compositionally biased region" description="Basic and acidic residues" evidence="6">
    <location>
        <begin position="330"/>
        <end position="339"/>
    </location>
</feature>